<keyword evidence="3" id="KW-1185">Reference proteome</keyword>
<proteinExistence type="predicted"/>
<organism evidence="2 3">
    <name type="scientific">Aspergillus sclerotialis</name>
    <dbReference type="NCBI Taxonomy" id="2070753"/>
    <lineage>
        <taxon>Eukaryota</taxon>
        <taxon>Fungi</taxon>
        <taxon>Dikarya</taxon>
        <taxon>Ascomycota</taxon>
        <taxon>Pezizomycotina</taxon>
        <taxon>Eurotiomycetes</taxon>
        <taxon>Eurotiomycetidae</taxon>
        <taxon>Eurotiales</taxon>
        <taxon>Aspergillaceae</taxon>
        <taxon>Aspergillus</taxon>
        <taxon>Aspergillus subgen. Polypaecilum</taxon>
    </lineage>
</organism>
<dbReference type="InterPro" id="IPR003347">
    <property type="entry name" value="JmjC_dom"/>
</dbReference>
<reference evidence="3" key="1">
    <citation type="submission" date="2017-02" db="EMBL/GenBank/DDBJ databases">
        <authorList>
            <person name="Tafer H."/>
            <person name="Lopandic K."/>
        </authorList>
    </citation>
    <scope>NUCLEOTIDE SEQUENCE [LARGE SCALE GENOMIC DNA]</scope>
    <source>
        <strain evidence="3">CBS 366.77</strain>
    </source>
</reference>
<accession>A0A3A2ZFI1</accession>
<dbReference type="EMBL" id="MVGC01000197">
    <property type="protein sequence ID" value="RJE21929.1"/>
    <property type="molecule type" value="Genomic_DNA"/>
</dbReference>
<name>A0A3A2ZFI1_9EURO</name>
<dbReference type="OrthoDB" id="298344at2759"/>
<comment type="caution">
    <text evidence="2">The sequence shown here is derived from an EMBL/GenBank/DDBJ whole genome shotgun (WGS) entry which is preliminary data.</text>
</comment>
<evidence type="ECO:0000313" key="3">
    <source>
        <dbReference type="Proteomes" id="UP000266188"/>
    </source>
</evidence>
<evidence type="ECO:0000313" key="2">
    <source>
        <dbReference type="EMBL" id="RJE21929.1"/>
    </source>
</evidence>
<dbReference type="AlphaFoldDB" id="A0A3A2ZFI1"/>
<evidence type="ECO:0000259" key="1">
    <source>
        <dbReference type="PROSITE" id="PS51184"/>
    </source>
</evidence>
<dbReference type="PROSITE" id="PS51184">
    <property type="entry name" value="JMJC"/>
    <property type="match status" value="1"/>
</dbReference>
<protein>
    <submittedName>
        <fullName evidence="2">Zinc finger, ZZ type</fullName>
    </submittedName>
</protein>
<feature type="domain" description="JmjC" evidence="1">
    <location>
        <begin position="1"/>
        <end position="58"/>
    </location>
</feature>
<dbReference type="Proteomes" id="UP000266188">
    <property type="component" value="Unassembled WGS sequence"/>
</dbReference>
<sequence>MADFPIYVVEQTPGDLIVFPSRTSYQLLNISQLVTNVAWDIVHTSSVQTYFDYLEPIYNQVGYADIDRVPIIPIHALQRVRDGSIDIGNLHNRRDAELMLQIFRKMILEERLPQAVAIQTADVGDDL</sequence>
<gene>
    <name evidence="2" type="ORF">PHISCL_05734</name>
</gene>